<dbReference type="AlphaFoldDB" id="A0A9D9NPT3"/>
<evidence type="ECO:0000313" key="2">
    <source>
        <dbReference type="Proteomes" id="UP000823772"/>
    </source>
</evidence>
<sequence length="70" mass="8180">MEKSFDRLEYLLSEELFFLRSGFSTAMLCREAGGDEADFDDYLMRNFGITLRDMVLLYAETYFRGVLDGK</sequence>
<reference evidence="1" key="1">
    <citation type="submission" date="2020-10" db="EMBL/GenBank/DDBJ databases">
        <authorList>
            <person name="Gilroy R."/>
        </authorList>
    </citation>
    <scope>NUCLEOTIDE SEQUENCE</scope>
    <source>
        <strain evidence="1">B3-2255</strain>
    </source>
</reference>
<proteinExistence type="predicted"/>
<organism evidence="1 2">
    <name type="scientific">Candidatus Merdivivens faecigallinarum</name>
    <dbReference type="NCBI Taxonomy" id="2840871"/>
    <lineage>
        <taxon>Bacteria</taxon>
        <taxon>Pseudomonadati</taxon>
        <taxon>Bacteroidota</taxon>
        <taxon>Bacteroidia</taxon>
        <taxon>Bacteroidales</taxon>
        <taxon>Muribaculaceae</taxon>
        <taxon>Muribaculaceae incertae sedis</taxon>
        <taxon>Candidatus Merdivivens</taxon>
    </lineage>
</organism>
<gene>
    <name evidence="1" type="ORF">IAC87_02045</name>
</gene>
<protein>
    <submittedName>
        <fullName evidence="1">Uncharacterized protein</fullName>
    </submittedName>
</protein>
<reference evidence="1" key="2">
    <citation type="journal article" date="2021" name="PeerJ">
        <title>Extensive microbial diversity within the chicken gut microbiome revealed by metagenomics and culture.</title>
        <authorList>
            <person name="Gilroy R."/>
            <person name="Ravi A."/>
            <person name="Getino M."/>
            <person name="Pursley I."/>
            <person name="Horton D.L."/>
            <person name="Alikhan N.F."/>
            <person name="Baker D."/>
            <person name="Gharbi K."/>
            <person name="Hall N."/>
            <person name="Watson M."/>
            <person name="Adriaenssens E.M."/>
            <person name="Foster-Nyarko E."/>
            <person name="Jarju S."/>
            <person name="Secka A."/>
            <person name="Antonio M."/>
            <person name="Oren A."/>
            <person name="Chaudhuri R.R."/>
            <person name="La Ragione R."/>
            <person name="Hildebrand F."/>
            <person name="Pallen M.J."/>
        </authorList>
    </citation>
    <scope>NUCLEOTIDE SEQUENCE</scope>
    <source>
        <strain evidence="1">B3-2255</strain>
    </source>
</reference>
<comment type="caution">
    <text evidence="1">The sequence shown here is derived from an EMBL/GenBank/DDBJ whole genome shotgun (WGS) entry which is preliminary data.</text>
</comment>
<evidence type="ECO:0000313" key="1">
    <source>
        <dbReference type="EMBL" id="MBO8481310.1"/>
    </source>
</evidence>
<name>A0A9D9NPT3_9BACT</name>
<dbReference type="EMBL" id="JADILY010000042">
    <property type="protein sequence ID" value="MBO8481310.1"/>
    <property type="molecule type" value="Genomic_DNA"/>
</dbReference>
<accession>A0A9D9NPT3</accession>
<dbReference type="Proteomes" id="UP000823772">
    <property type="component" value="Unassembled WGS sequence"/>
</dbReference>